<dbReference type="Gene3D" id="3.40.640.10">
    <property type="entry name" value="Type I PLP-dependent aspartate aminotransferase-like (Major domain)"/>
    <property type="match status" value="1"/>
</dbReference>
<dbReference type="Gene3D" id="3.90.1150.170">
    <property type="match status" value="1"/>
</dbReference>
<evidence type="ECO:0000256" key="5">
    <source>
        <dbReference type="ARBA" id="ARBA00023239"/>
    </source>
</evidence>
<dbReference type="AlphaFoldDB" id="A0A7R9CMC3"/>
<evidence type="ECO:0000256" key="2">
    <source>
        <dbReference type="ARBA" id="ARBA00009533"/>
    </source>
</evidence>
<dbReference type="GO" id="GO:0030170">
    <property type="term" value="F:pyridoxal phosphate binding"/>
    <property type="evidence" value="ECO:0007669"/>
    <property type="project" value="InterPro"/>
</dbReference>
<reference evidence="8" key="1">
    <citation type="submission" date="2020-11" db="EMBL/GenBank/DDBJ databases">
        <authorList>
            <person name="Tran Van P."/>
        </authorList>
    </citation>
    <scope>NUCLEOTIDE SEQUENCE</scope>
</reference>
<evidence type="ECO:0000256" key="3">
    <source>
        <dbReference type="ARBA" id="ARBA00022793"/>
    </source>
</evidence>
<gene>
    <name evidence="8" type="ORF">TPSB3V08_LOCUS1451</name>
</gene>
<dbReference type="GO" id="GO:0019752">
    <property type="term" value="P:carboxylic acid metabolic process"/>
    <property type="evidence" value="ECO:0007669"/>
    <property type="project" value="InterPro"/>
</dbReference>
<dbReference type="InterPro" id="IPR015421">
    <property type="entry name" value="PyrdxlP-dep_Trfase_major"/>
</dbReference>
<dbReference type="EMBL" id="OD000520">
    <property type="protein sequence ID" value="CAD7397975.1"/>
    <property type="molecule type" value="Genomic_DNA"/>
</dbReference>
<dbReference type="GO" id="GO:0016831">
    <property type="term" value="F:carboxy-lyase activity"/>
    <property type="evidence" value="ECO:0007669"/>
    <property type="project" value="UniProtKB-KW"/>
</dbReference>
<organism evidence="8">
    <name type="scientific">Timema poppense</name>
    <name type="common">Walking stick</name>
    <dbReference type="NCBI Taxonomy" id="170557"/>
    <lineage>
        <taxon>Eukaryota</taxon>
        <taxon>Metazoa</taxon>
        <taxon>Ecdysozoa</taxon>
        <taxon>Arthropoda</taxon>
        <taxon>Hexapoda</taxon>
        <taxon>Insecta</taxon>
        <taxon>Pterygota</taxon>
        <taxon>Neoptera</taxon>
        <taxon>Polyneoptera</taxon>
        <taxon>Phasmatodea</taxon>
        <taxon>Timematodea</taxon>
        <taxon>Timematoidea</taxon>
        <taxon>Timematidae</taxon>
        <taxon>Timema</taxon>
    </lineage>
</organism>
<name>A0A7R9CMC3_TIMPO</name>
<dbReference type="CDD" id="cd06450">
    <property type="entry name" value="DOPA_deC_like"/>
    <property type="match status" value="1"/>
</dbReference>
<dbReference type="InterPro" id="IPR015424">
    <property type="entry name" value="PyrdxlP-dep_Trfase"/>
</dbReference>
<evidence type="ECO:0008006" key="9">
    <source>
        <dbReference type="Google" id="ProtNLM"/>
    </source>
</evidence>
<comment type="similarity">
    <text evidence="2 7">Belongs to the group II decarboxylase family.</text>
</comment>
<keyword evidence="4 6" id="KW-0663">Pyridoxal phosphate</keyword>
<dbReference type="SUPFAM" id="SSF53383">
    <property type="entry name" value="PLP-dependent transferases"/>
    <property type="match status" value="1"/>
</dbReference>
<sequence length="494" mass="56517">MLVAVMAEKYRSLPCEEEHGCFLRDVVDLLLKEAVFGGTRRDEPVVRWRDPEHLKEILDLSLPELPVEHKDLLRAVHNTVMFSVKTGHPYFFNQLYSSVDPYGLAGQWVTDALNPSVYTYEVAPVFTLMEVAVLKEMRILVGFPEGDGMFCPGGSLANGYAINLARFHFNPDVKKEGIHPLPRLVLFASEDAHYSVHKMAALLGLGENNVYCVRTDIRGQMDVHHLEESVDKALEEGAAPFMVIATAGTTVLGAFDPLPALADICARYKLWLHVDAAWGGGLLFSRTYRHKLVGLDRADSVTWNPHKLLAAPQQCSVLLVRHSDLLESCHSRRASYLFQKDKFYDTTYDIGDKYLQCGRRADVFKFWLMWKAKGTLGLEKHVDTVMECTEYFRMQLSTRPRFKLVIEPDFVNVCFWFIPERLREGQEEASYTRALHEVAPRMKEQMMRKGSLMIGYQPLRNWPNFFRFVVQNSGVTRQDIDYVLDELERLGTNL</sequence>
<accession>A0A7R9CMC3</accession>
<evidence type="ECO:0000256" key="7">
    <source>
        <dbReference type="RuleBase" id="RU000382"/>
    </source>
</evidence>
<keyword evidence="5 7" id="KW-0456">Lyase</keyword>
<dbReference type="PANTHER" id="PTHR45677:SF12">
    <property type="entry name" value="BLACK, ISOFORM A"/>
    <property type="match status" value="1"/>
</dbReference>
<dbReference type="GO" id="GO:0005737">
    <property type="term" value="C:cytoplasm"/>
    <property type="evidence" value="ECO:0007669"/>
    <property type="project" value="TreeGrafter"/>
</dbReference>
<comment type="cofactor">
    <cofactor evidence="1 6 7">
        <name>pyridoxal 5'-phosphate</name>
        <dbReference type="ChEBI" id="CHEBI:597326"/>
    </cofactor>
</comment>
<keyword evidence="3" id="KW-0210">Decarboxylase</keyword>
<evidence type="ECO:0000256" key="4">
    <source>
        <dbReference type="ARBA" id="ARBA00022898"/>
    </source>
</evidence>
<evidence type="ECO:0000256" key="1">
    <source>
        <dbReference type="ARBA" id="ARBA00001933"/>
    </source>
</evidence>
<protein>
    <recommendedName>
        <fullName evidence="9">Cysteine sulfinic acid decarboxylase</fullName>
    </recommendedName>
</protein>
<evidence type="ECO:0000313" key="8">
    <source>
        <dbReference type="EMBL" id="CAD7397975.1"/>
    </source>
</evidence>
<dbReference type="Pfam" id="PF00282">
    <property type="entry name" value="Pyridoxal_deC"/>
    <property type="match status" value="1"/>
</dbReference>
<feature type="modified residue" description="N6-(pyridoxal phosphate)lysine" evidence="6">
    <location>
        <position position="307"/>
    </location>
</feature>
<evidence type="ECO:0000256" key="6">
    <source>
        <dbReference type="PIRSR" id="PIRSR602129-50"/>
    </source>
</evidence>
<dbReference type="InterPro" id="IPR002129">
    <property type="entry name" value="PyrdxlP-dep_de-COase"/>
</dbReference>
<proteinExistence type="inferred from homology"/>
<dbReference type="PANTHER" id="PTHR45677">
    <property type="entry name" value="GLUTAMATE DECARBOXYLASE-RELATED"/>
    <property type="match status" value="1"/>
</dbReference>